<feature type="transmembrane region" description="Helical" evidence="1">
    <location>
        <begin position="20"/>
        <end position="45"/>
    </location>
</feature>
<dbReference type="Proteomes" id="UP000283633">
    <property type="component" value="Unassembled WGS sequence"/>
</dbReference>
<feature type="transmembrane region" description="Helical" evidence="1">
    <location>
        <begin position="150"/>
        <end position="178"/>
    </location>
</feature>
<organism evidence="2 3">
    <name type="scientific">Lactiplantibacillus garii</name>
    <dbReference type="NCBI Taxonomy" id="2306423"/>
    <lineage>
        <taxon>Bacteria</taxon>
        <taxon>Bacillati</taxon>
        <taxon>Bacillota</taxon>
        <taxon>Bacilli</taxon>
        <taxon>Lactobacillales</taxon>
        <taxon>Lactobacillaceae</taxon>
        <taxon>Lactiplantibacillus</taxon>
    </lineage>
</organism>
<feature type="transmembrane region" description="Helical" evidence="1">
    <location>
        <begin position="57"/>
        <end position="75"/>
    </location>
</feature>
<protein>
    <submittedName>
        <fullName evidence="2">ABC transporter permease</fullName>
    </submittedName>
</protein>
<sequence length="271" mass="29627">MSTKLRATTRYLLIDQLKMLGAAALTIIGLFMVLPFLFALVSGNLGNFSFSNTFGNFSWGFLLGMFLFIANSLTYDSFKLLIQNGISRKTFWSAKVLVVLMIAFAGELVSALYYYGISAPLRGLSMHAALMNMPYSLYANFFGSNVLVNVFASLIFNAIFLTGVGLTGMAVGSILALFSKWTQRIVIVVTPILGLFLLGFLISTTNTGDGYSSYDFTGFVNFLKFLVGYPQHGPATTGYFNPAMPTITMLIGCAIVGAIAYFFNQKLKIKN</sequence>
<keyword evidence="1" id="KW-0472">Membrane</keyword>
<evidence type="ECO:0000256" key="1">
    <source>
        <dbReference type="SAM" id="Phobius"/>
    </source>
</evidence>
<keyword evidence="1" id="KW-1133">Transmembrane helix</keyword>
<accession>A0A426D4B8</accession>
<feature type="transmembrane region" description="Helical" evidence="1">
    <location>
        <begin position="96"/>
        <end position="116"/>
    </location>
</feature>
<dbReference type="EMBL" id="QWZQ01000056">
    <property type="protein sequence ID" value="RRK09431.1"/>
    <property type="molecule type" value="Genomic_DNA"/>
</dbReference>
<evidence type="ECO:0000313" key="2">
    <source>
        <dbReference type="EMBL" id="RRK09431.1"/>
    </source>
</evidence>
<comment type="caution">
    <text evidence="2">The sequence shown here is derived from an EMBL/GenBank/DDBJ whole genome shotgun (WGS) entry which is preliminary data.</text>
</comment>
<dbReference type="RefSeq" id="WP_125073243.1">
    <property type="nucleotide sequence ID" value="NZ_QWZQ01000056.1"/>
</dbReference>
<feature type="transmembrane region" description="Helical" evidence="1">
    <location>
        <begin position="243"/>
        <end position="263"/>
    </location>
</feature>
<reference evidence="2 3" key="1">
    <citation type="submission" date="2018-08" db="EMBL/GenBank/DDBJ databases">
        <title>Genome Lactobacillus garii FI11369.</title>
        <authorList>
            <person name="Diaz M."/>
            <person name="Narbad A."/>
        </authorList>
    </citation>
    <scope>NUCLEOTIDE SEQUENCE [LARGE SCALE GENOMIC DNA]</scope>
    <source>
        <strain evidence="2 3">FI11369</strain>
    </source>
</reference>
<feature type="transmembrane region" description="Helical" evidence="1">
    <location>
        <begin position="185"/>
        <end position="203"/>
    </location>
</feature>
<proteinExistence type="predicted"/>
<dbReference type="AlphaFoldDB" id="A0A426D4B8"/>
<name>A0A426D4B8_9LACO</name>
<evidence type="ECO:0000313" key="3">
    <source>
        <dbReference type="Proteomes" id="UP000283633"/>
    </source>
</evidence>
<dbReference type="OrthoDB" id="2249484at2"/>
<gene>
    <name evidence="2" type="ORF">D1831_12705</name>
</gene>
<keyword evidence="3" id="KW-1185">Reference proteome</keyword>
<keyword evidence="1" id="KW-0812">Transmembrane</keyword>